<reference evidence="2 3" key="1">
    <citation type="journal article" date="2016" name="Int. J. Syst. Evol. Microbiol.">
        <title>Pontibacter aydingkolensis sp. nov., isolated from soil of a salt lake.</title>
        <authorList>
            <person name="Osman G."/>
            <person name="Zhang T."/>
            <person name="Lou K."/>
            <person name="Gao Y."/>
            <person name="Chang W."/>
            <person name="Lin Q."/>
            <person name="Yang H.M."/>
            <person name="Huo X.D."/>
            <person name="Wang N."/>
        </authorList>
    </citation>
    <scope>NUCLEOTIDE SEQUENCE [LARGE SCALE GENOMIC DNA]</scope>
    <source>
        <strain evidence="2 3">KACC 19255</strain>
    </source>
</reference>
<feature type="domain" description="Signal transduction histidine kinase internal region" evidence="1">
    <location>
        <begin position="8"/>
        <end position="52"/>
    </location>
</feature>
<sequence>MVQEKLEAELKYLKAQINPHFLFNTLNNLFSMARREKAHGTAACAAKLAHLMPLSEVMLMLTPNDFTRFINPTS</sequence>
<accession>A0ABS7CRW9</accession>
<comment type="caution">
    <text evidence="2">The sequence shown here is derived from an EMBL/GenBank/DDBJ whole genome shotgun (WGS) entry which is preliminary data.</text>
</comment>
<protein>
    <submittedName>
        <fullName evidence="2">Histidine kinase</fullName>
    </submittedName>
</protein>
<dbReference type="Proteomes" id="UP000813018">
    <property type="component" value="Unassembled WGS sequence"/>
</dbReference>
<name>A0ABS7CRW9_9BACT</name>
<organism evidence="2 3">
    <name type="scientific">Pontibacter aydingkolensis</name>
    <dbReference type="NCBI Taxonomy" id="1911536"/>
    <lineage>
        <taxon>Bacteria</taxon>
        <taxon>Pseudomonadati</taxon>
        <taxon>Bacteroidota</taxon>
        <taxon>Cytophagia</taxon>
        <taxon>Cytophagales</taxon>
        <taxon>Hymenobacteraceae</taxon>
        <taxon>Pontibacter</taxon>
    </lineage>
</organism>
<dbReference type="EMBL" id="JAHYXK010000003">
    <property type="protein sequence ID" value="MBW7466601.1"/>
    <property type="molecule type" value="Genomic_DNA"/>
</dbReference>
<dbReference type="InterPro" id="IPR010559">
    <property type="entry name" value="Sig_transdc_His_kin_internal"/>
</dbReference>
<keyword evidence="2" id="KW-0418">Kinase</keyword>
<dbReference type="PANTHER" id="PTHR34220:SF7">
    <property type="entry name" value="SENSOR HISTIDINE KINASE YPDA"/>
    <property type="match status" value="1"/>
</dbReference>
<proteinExistence type="predicted"/>
<dbReference type="InterPro" id="IPR050640">
    <property type="entry name" value="Bact_2-comp_sensor_kinase"/>
</dbReference>
<evidence type="ECO:0000313" key="2">
    <source>
        <dbReference type="EMBL" id="MBW7466601.1"/>
    </source>
</evidence>
<keyword evidence="3" id="KW-1185">Reference proteome</keyword>
<keyword evidence="2" id="KW-0808">Transferase</keyword>
<dbReference type="GO" id="GO:0016301">
    <property type="term" value="F:kinase activity"/>
    <property type="evidence" value="ECO:0007669"/>
    <property type="project" value="UniProtKB-KW"/>
</dbReference>
<gene>
    <name evidence="2" type="ORF">K0O23_05945</name>
</gene>
<dbReference type="Pfam" id="PF06580">
    <property type="entry name" value="His_kinase"/>
    <property type="match status" value="1"/>
</dbReference>
<evidence type="ECO:0000313" key="3">
    <source>
        <dbReference type="Proteomes" id="UP000813018"/>
    </source>
</evidence>
<evidence type="ECO:0000259" key="1">
    <source>
        <dbReference type="Pfam" id="PF06580"/>
    </source>
</evidence>
<dbReference type="PANTHER" id="PTHR34220">
    <property type="entry name" value="SENSOR HISTIDINE KINASE YPDA"/>
    <property type="match status" value="1"/>
</dbReference>